<feature type="binding site" evidence="6">
    <location>
        <position position="255"/>
    </location>
    <ligand>
        <name>(6S)-NADPHX</name>
        <dbReference type="ChEBI" id="CHEBI:64076"/>
    </ligand>
</feature>
<evidence type="ECO:0000259" key="7">
    <source>
        <dbReference type="PROSITE" id="PS51383"/>
    </source>
</evidence>
<keyword evidence="2 6" id="KW-0067">ATP-binding</keyword>
<dbReference type="InterPro" id="IPR029056">
    <property type="entry name" value="Ribokinase-like"/>
</dbReference>
<dbReference type="InParanoid" id="A0A2R5GLD2"/>
<dbReference type="OrthoDB" id="8110916at2759"/>
<feature type="domain" description="YjeF C-terminal" evidence="7">
    <location>
        <begin position="7"/>
        <end position="327"/>
    </location>
</feature>
<comment type="cofactor">
    <cofactor evidence="6">
        <name>Mg(2+)</name>
        <dbReference type="ChEBI" id="CHEBI:18420"/>
    </cofactor>
</comment>
<dbReference type="Gene3D" id="3.40.1190.20">
    <property type="match status" value="1"/>
</dbReference>
<dbReference type="NCBIfam" id="TIGR00196">
    <property type="entry name" value="yjeF_cterm"/>
    <property type="match status" value="1"/>
</dbReference>
<dbReference type="FunCoup" id="A0A2R5GLD2">
    <property type="interactions" value="83"/>
</dbReference>
<keyword evidence="9" id="KW-1185">Reference proteome</keyword>
<evidence type="ECO:0000256" key="2">
    <source>
        <dbReference type="ARBA" id="ARBA00022840"/>
    </source>
</evidence>
<sequence length="337" mass="35807">MAQGASVMEAARRLVPKLTKTMHKGQAGRIAIVGGSFEYTGAPYYASMSSLKVGADLAFVLCEESAAVPIKSYTPEVIVLPTMSEANIDRAVDLLPRVHVLVIGPGLGRDETTLKLTTKLIREAMGKDVPLVLDGDALFLLTQQPDLVKGYARALLTPNVVEFSRLERALFEDAEDVPVPDLSKVAKSVDNEFGAWMEINDADEASPLRRAVRLARAMGNVTVMQKGEVDIITDGRRAAVSTAQGSNRRCGGQGDVLAGSSGVFLHWALNGAGDGQAEAPGPEGTIPAAFAASVLTRTANRLAFQDHHRSTTTPDIIEHLGSAFHTLFESDGGNSSL</sequence>
<comment type="function">
    <text evidence="6">Catalyzes the dehydration of the S-form of NAD(P)HX at the expense of ATP, which is converted to ADP. Together with NAD(P)HX epimerase, which catalyzes the epimerization of the S- and R-forms, the enzyme allows the repair of both epimers of NAD(P)HX, a damaged form of NAD(P)H that is a result of enzymatic or heat-dependent hydration.</text>
</comment>
<dbReference type="GO" id="GO:0005524">
    <property type="term" value="F:ATP binding"/>
    <property type="evidence" value="ECO:0007669"/>
    <property type="project" value="UniProtKB-KW"/>
</dbReference>
<dbReference type="GO" id="GO:0047453">
    <property type="term" value="F:ATP-dependent NAD(P)H-hydrate dehydratase activity"/>
    <property type="evidence" value="ECO:0007669"/>
    <property type="project" value="UniProtKB-UniRule"/>
</dbReference>
<comment type="similarity">
    <text evidence="6">Belongs to the NnrD/CARKD family.</text>
</comment>
<dbReference type="EMBL" id="BEYU01000077">
    <property type="protein sequence ID" value="GBG30548.1"/>
    <property type="molecule type" value="Genomic_DNA"/>
</dbReference>
<dbReference type="CDD" id="cd01171">
    <property type="entry name" value="YXKO-related"/>
    <property type="match status" value="1"/>
</dbReference>
<accession>A0A2R5GLD2</accession>
<comment type="catalytic activity">
    <reaction evidence="6">
        <text>(6S)-NADPHX + ATP = ADP + phosphate + NADPH + H(+)</text>
        <dbReference type="Rhea" id="RHEA:32231"/>
        <dbReference type="ChEBI" id="CHEBI:15378"/>
        <dbReference type="ChEBI" id="CHEBI:30616"/>
        <dbReference type="ChEBI" id="CHEBI:43474"/>
        <dbReference type="ChEBI" id="CHEBI:57783"/>
        <dbReference type="ChEBI" id="CHEBI:64076"/>
        <dbReference type="ChEBI" id="CHEBI:456216"/>
        <dbReference type="EC" id="4.2.1.93"/>
    </reaction>
</comment>
<feature type="binding site" evidence="6">
    <location>
        <begin position="245"/>
        <end position="254"/>
    </location>
    <ligand>
        <name>ATP</name>
        <dbReference type="ChEBI" id="CHEBI:30616"/>
    </ligand>
</feature>
<name>A0A2R5GLD2_9STRA</name>
<evidence type="ECO:0000256" key="3">
    <source>
        <dbReference type="ARBA" id="ARBA00022857"/>
    </source>
</evidence>
<dbReference type="InterPro" id="IPR000631">
    <property type="entry name" value="CARKD"/>
</dbReference>
<organism evidence="8 9">
    <name type="scientific">Hondaea fermentalgiana</name>
    <dbReference type="NCBI Taxonomy" id="2315210"/>
    <lineage>
        <taxon>Eukaryota</taxon>
        <taxon>Sar</taxon>
        <taxon>Stramenopiles</taxon>
        <taxon>Bigyra</taxon>
        <taxon>Labyrinthulomycetes</taxon>
        <taxon>Thraustochytrida</taxon>
        <taxon>Thraustochytriidae</taxon>
        <taxon>Hondaea</taxon>
    </lineage>
</organism>
<keyword evidence="6" id="KW-0597">Phosphoprotein</keyword>
<dbReference type="HAMAP" id="MF_01965">
    <property type="entry name" value="NADHX_dehydratase"/>
    <property type="match status" value="1"/>
</dbReference>
<gene>
    <name evidence="8" type="ORF">FCC1311_067682</name>
</gene>
<reference evidence="8 9" key="1">
    <citation type="submission" date="2017-12" db="EMBL/GenBank/DDBJ databases">
        <title>Sequencing, de novo assembly and annotation of complete genome of a new Thraustochytrid species, strain FCC1311.</title>
        <authorList>
            <person name="Sedici K."/>
            <person name="Godart F."/>
            <person name="Aiese Cigliano R."/>
            <person name="Sanseverino W."/>
            <person name="Barakat M."/>
            <person name="Ortet P."/>
            <person name="Marechal E."/>
            <person name="Cagnac O."/>
            <person name="Amato A."/>
        </authorList>
    </citation>
    <scope>NUCLEOTIDE SEQUENCE [LARGE SCALE GENOMIC DNA]</scope>
</reference>
<feature type="binding site" evidence="6">
    <location>
        <begin position="226"/>
        <end position="230"/>
    </location>
    <ligand>
        <name>ATP</name>
        <dbReference type="ChEBI" id="CHEBI:30616"/>
    </ligand>
</feature>
<dbReference type="PANTHER" id="PTHR12592:SF0">
    <property type="entry name" value="ATP-DEPENDENT (S)-NAD(P)H-HYDRATE DEHYDRATASE"/>
    <property type="match status" value="1"/>
</dbReference>
<dbReference type="AlphaFoldDB" id="A0A2R5GLD2"/>
<evidence type="ECO:0000256" key="6">
    <source>
        <dbReference type="HAMAP-Rule" id="MF_03157"/>
    </source>
</evidence>
<comment type="caution">
    <text evidence="8">The sequence shown here is derived from an EMBL/GenBank/DDBJ whole genome shotgun (WGS) entry which is preliminary data.</text>
</comment>
<dbReference type="PROSITE" id="PS51383">
    <property type="entry name" value="YJEF_C_3"/>
    <property type="match status" value="1"/>
</dbReference>
<feature type="binding site" evidence="6">
    <location>
        <position position="106"/>
    </location>
    <ligand>
        <name>(6S)-NADPHX</name>
        <dbReference type="ChEBI" id="CHEBI:64076"/>
    </ligand>
</feature>
<protein>
    <recommendedName>
        <fullName evidence="6">ATP-dependent (S)-NAD(P)H-hydrate dehydratase</fullName>
        <ecNumber evidence="6">4.2.1.93</ecNumber>
    </recommendedName>
    <alternativeName>
        <fullName evidence="6">ATP-dependent NAD(P)HX dehydratase</fullName>
    </alternativeName>
</protein>
<evidence type="ECO:0000313" key="8">
    <source>
        <dbReference type="EMBL" id="GBG30548.1"/>
    </source>
</evidence>
<dbReference type="PANTHER" id="PTHR12592">
    <property type="entry name" value="ATP-DEPENDENT (S)-NAD(P)H-HYDRATE DEHYDRATASE FAMILY MEMBER"/>
    <property type="match status" value="1"/>
</dbReference>
<dbReference type="Proteomes" id="UP000241890">
    <property type="component" value="Unassembled WGS sequence"/>
</dbReference>
<keyword evidence="3" id="KW-0521">NADP</keyword>
<keyword evidence="5 6" id="KW-0456">Lyase</keyword>
<dbReference type="GO" id="GO:0110051">
    <property type="term" value="P:metabolite repair"/>
    <property type="evidence" value="ECO:0007669"/>
    <property type="project" value="TreeGrafter"/>
</dbReference>
<evidence type="ECO:0000256" key="4">
    <source>
        <dbReference type="ARBA" id="ARBA00023027"/>
    </source>
</evidence>
<keyword evidence="4 6" id="KW-0520">NAD</keyword>
<evidence type="ECO:0000256" key="5">
    <source>
        <dbReference type="ARBA" id="ARBA00023239"/>
    </source>
</evidence>
<proteinExistence type="inferred from homology"/>
<comment type="catalytic activity">
    <reaction evidence="6">
        <text>(6S)-NADHX + ATP = ADP + phosphate + NADH + H(+)</text>
        <dbReference type="Rhea" id="RHEA:19017"/>
        <dbReference type="ChEBI" id="CHEBI:15378"/>
        <dbReference type="ChEBI" id="CHEBI:30616"/>
        <dbReference type="ChEBI" id="CHEBI:43474"/>
        <dbReference type="ChEBI" id="CHEBI:57945"/>
        <dbReference type="ChEBI" id="CHEBI:64074"/>
        <dbReference type="ChEBI" id="CHEBI:456216"/>
        <dbReference type="EC" id="4.2.1.93"/>
    </reaction>
</comment>
<evidence type="ECO:0000313" key="9">
    <source>
        <dbReference type="Proteomes" id="UP000241890"/>
    </source>
</evidence>
<feature type="binding site" evidence="6">
    <location>
        <begin position="159"/>
        <end position="165"/>
    </location>
    <ligand>
        <name>(6S)-NADPHX</name>
        <dbReference type="ChEBI" id="CHEBI:64076"/>
    </ligand>
</feature>
<dbReference type="SUPFAM" id="SSF53613">
    <property type="entry name" value="Ribokinase-like"/>
    <property type="match status" value="1"/>
</dbReference>
<keyword evidence="1 6" id="KW-0547">Nucleotide-binding</keyword>
<dbReference type="EC" id="4.2.1.93" evidence="6"/>
<evidence type="ECO:0000256" key="1">
    <source>
        <dbReference type="ARBA" id="ARBA00022741"/>
    </source>
</evidence>
<dbReference type="GO" id="GO:0046496">
    <property type="term" value="P:nicotinamide nucleotide metabolic process"/>
    <property type="evidence" value="ECO:0007669"/>
    <property type="project" value="UniProtKB-UniRule"/>
</dbReference>
<dbReference type="Pfam" id="PF01256">
    <property type="entry name" value="Carb_kinase"/>
    <property type="match status" value="1"/>
</dbReference>